<evidence type="ECO:0000313" key="3">
    <source>
        <dbReference type="EMBL" id="VDP02865.1"/>
    </source>
</evidence>
<evidence type="ECO:0000256" key="1">
    <source>
        <dbReference type="SAM" id="MobiDB-lite"/>
    </source>
</evidence>
<feature type="transmembrane region" description="Helical" evidence="2">
    <location>
        <begin position="112"/>
        <end position="137"/>
    </location>
</feature>
<keyword evidence="2" id="KW-1133">Transmembrane helix</keyword>
<dbReference type="Proteomes" id="UP000050761">
    <property type="component" value="Unassembled WGS sequence"/>
</dbReference>
<keyword evidence="2" id="KW-0472">Membrane</keyword>
<dbReference type="OrthoDB" id="5867030at2759"/>
<dbReference type="WBParaSite" id="HPBE_0001546501-mRNA-1">
    <property type="protein sequence ID" value="HPBE_0001546501-mRNA-1"/>
    <property type="gene ID" value="HPBE_0001546501"/>
</dbReference>
<feature type="region of interest" description="Disordered" evidence="1">
    <location>
        <begin position="191"/>
        <end position="222"/>
    </location>
</feature>
<evidence type="ECO:0000313" key="5">
    <source>
        <dbReference type="WBParaSite" id="HPBE_0001546501-mRNA-1"/>
    </source>
</evidence>
<feature type="compositionally biased region" description="Basic and acidic residues" evidence="1">
    <location>
        <begin position="203"/>
        <end position="222"/>
    </location>
</feature>
<evidence type="ECO:0000256" key="2">
    <source>
        <dbReference type="SAM" id="Phobius"/>
    </source>
</evidence>
<organism evidence="4 5">
    <name type="scientific">Heligmosomoides polygyrus</name>
    <name type="common">Parasitic roundworm</name>
    <dbReference type="NCBI Taxonomy" id="6339"/>
    <lineage>
        <taxon>Eukaryota</taxon>
        <taxon>Metazoa</taxon>
        <taxon>Ecdysozoa</taxon>
        <taxon>Nematoda</taxon>
        <taxon>Chromadorea</taxon>
        <taxon>Rhabditida</taxon>
        <taxon>Rhabditina</taxon>
        <taxon>Rhabditomorpha</taxon>
        <taxon>Strongyloidea</taxon>
        <taxon>Heligmosomidae</taxon>
        <taxon>Heligmosomoides</taxon>
    </lineage>
</organism>
<keyword evidence="2" id="KW-0812">Transmembrane</keyword>
<proteinExistence type="predicted"/>
<reference evidence="5" key="2">
    <citation type="submission" date="2019-09" db="UniProtKB">
        <authorList>
            <consortium name="WormBaseParasite"/>
        </authorList>
    </citation>
    <scope>IDENTIFICATION</scope>
</reference>
<protein>
    <submittedName>
        <fullName evidence="5">Glycerophosphocholine acyltransferase 1</fullName>
    </submittedName>
</protein>
<accession>A0A183G2E8</accession>
<feature type="transmembrane region" description="Helical" evidence="2">
    <location>
        <begin position="143"/>
        <end position="162"/>
    </location>
</feature>
<keyword evidence="4" id="KW-1185">Reference proteome</keyword>
<dbReference type="AlphaFoldDB" id="A0A183G2E8"/>
<dbReference type="EMBL" id="UZAH01028869">
    <property type="protein sequence ID" value="VDP02865.1"/>
    <property type="molecule type" value="Genomic_DNA"/>
</dbReference>
<reference evidence="3 4" key="1">
    <citation type="submission" date="2018-11" db="EMBL/GenBank/DDBJ databases">
        <authorList>
            <consortium name="Pathogen Informatics"/>
        </authorList>
    </citation>
    <scope>NUCLEOTIDE SEQUENCE [LARGE SCALE GENOMIC DNA]</scope>
</reference>
<name>A0A183G2E8_HELPZ</name>
<evidence type="ECO:0000313" key="4">
    <source>
        <dbReference type="Proteomes" id="UP000050761"/>
    </source>
</evidence>
<gene>
    <name evidence="3" type="ORF">HPBE_LOCUS15464</name>
</gene>
<accession>A0A3P8B7P4</accession>
<sequence length="270" mass="30330">MESLCLILHVKNYPRQGRNTEIPSQFFALTRETAAQFLSKTFVLEWRTEKRFCRVALALIGGLKHDGFQVAGKRFGEDVDVLLSLADVLCRAYVLLVTNVKVEPANAVVPNVLYFFALNVASGFMLSAAHNVLYFVLDIKTPVIHFLHNFFTFWFMALLYALGCIPRGQLPLEEFKVPVAAKFCETMLSSSHLNPQSTGGPTEEGKGNQDSPQTHRSESSRDRLRAAEYIPRDINQQGYVELAHWGFWSSVGERTPKSTTMLSGDILNPK</sequence>
<feature type="compositionally biased region" description="Polar residues" evidence="1">
    <location>
        <begin position="191"/>
        <end position="200"/>
    </location>
</feature>